<evidence type="ECO:0008006" key="5">
    <source>
        <dbReference type="Google" id="ProtNLM"/>
    </source>
</evidence>
<organism evidence="3 4">
    <name type="scientific">Potamilus streckersoni</name>
    <dbReference type="NCBI Taxonomy" id="2493646"/>
    <lineage>
        <taxon>Eukaryota</taxon>
        <taxon>Metazoa</taxon>
        <taxon>Spiralia</taxon>
        <taxon>Lophotrochozoa</taxon>
        <taxon>Mollusca</taxon>
        <taxon>Bivalvia</taxon>
        <taxon>Autobranchia</taxon>
        <taxon>Heteroconchia</taxon>
        <taxon>Palaeoheterodonta</taxon>
        <taxon>Unionida</taxon>
        <taxon>Unionoidea</taxon>
        <taxon>Unionidae</taxon>
        <taxon>Ambleminae</taxon>
        <taxon>Lampsilini</taxon>
        <taxon>Potamilus</taxon>
    </lineage>
</organism>
<dbReference type="Proteomes" id="UP001195483">
    <property type="component" value="Unassembled WGS sequence"/>
</dbReference>
<dbReference type="GO" id="GO:0071539">
    <property type="term" value="P:protein localization to centrosome"/>
    <property type="evidence" value="ECO:0007669"/>
    <property type="project" value="TreeGrafter"/>
</dbReference>
<reference evidence="3" key="3">
    <citation type="submission" date="2023-05" db="EMBL/GenBank/DDBJ databases">
        <authorList>
            <person name="Smith C.H."/>
        </authorList>
    </citation>
    <scope>NUCLEOTIDE SEQUENCE</scope>
    <source>
        <strain evidence="3">CHS0354</strain>
        <tissue evidence="3">Mantle</tissue>
    </source>
</reference>
<dbReference type="PANTHER" id="PTHR22367">
    <property type="entry name" value="COILED-COIL DOMAIN-CONTAINING PROTEIN 14"/>
    <property type="match status" value="1"/>
</dbReference>
<feature type="compositionally biased region" description="Low complexity" evidence="2">
    <location>
        <begin position="416"/>
        <end position="442"/>
    </location>
</feature>
<evidence type="ECO:0000256" key="1">
    <source>
        <dbReference type="SAM" id="Coils"/>
    </source>
</evidence>
<sequence>MFSKQKKTPQSTKAKSTTKSKTVSVKSGIKGPPGKKMKTTKSPRSRPAQRVDPGYSLYFSNSEDQVKSAFTEMETCEKILNQLRAKRKVMSEKEKSRGSTVKIGEPDKIFQPGNMDRDIGVTSALQMYENRAHTEGQFLRQFTDIEPSTNIPFNRRLTSSTPDPDRLFFDLDGTASRDPMLQDIPERDVNSAFSRNTINHNPHPNHFGADSVNSIRAAYYSGSQNNHGTENFQSSDKNSEHQAMTGSLGFYPNLDGFPSQVGELVQTGSQNQQTGSLPQFIIDGSFYDRRESDIGAFQPYLNRESFGFVPLPFMFRDAATSPVNTLSRFNQTPSTSLEERETVELVSGRSGNSGSSDKPVSVGNTTNTSGTDYAPLPRPAVPEKGQVDKVAIPGPYGATLYRLDGGLYELHSVTETNKTSSQGSASSTLSTPVRKISPSRSPKPSPKEQRSSQQQHQVWEAPERDSSVTSSKQKSASSTPDKNSKGTSDTFTVDSKNMSVNSAVTNTSTLTTTSTIQSGQAQDGVNIPTILMGGTNFSAQNIPQNVIGYIPALNQSQLSGTDQSSTHFIYLPNYGLVKMPNQGLPSGVQGQTPLVSEMMQAANQREINSAYLGTQYPSSSREDMSVKRFRHLLKELKECNKVTKDAEINRLVTELEQTVNSIPQLGLAFNLQTEIDLALQPLRSENCQLRRRLRLVNQQLKEKEIQEGKKNEPRDINFEILHLQASNDTMKRLLQEEKEAKAKVVDDIRNLKIEVNKMKLEKNRIIAEVSERNTGQIRLRQETVEENRKLKQELDKIKKEKEALSLKLDSSDQENHILQLSLQQRDVETTRLQKMVQTMKKEISELLLELDQSRHGDKSWISNNSFHLQKLLHIIEEDNTVSMWSDPGQHVTLLKRTTASPDKKRIRFQKSEKMDTVSPRLTRQALAVHNKQNPRSKSQEAQNRANGDKADDHLLDVSGNIRIKPQESKENNSKNVVVKHLRTSSSSPVHFRVVDDSMQKHKRTFTSPVYERGRAPLREFEDSYDISRSEKLQEDGTGHGSGLTVSSTPNKFGTRRAFDEVNSDAPKLGMNQSRYSVTDYFQKYPRAVATGLKVPPDLQQKSEFISRSPQKVTSALVQERGRPFDVSISAIDDDNVSSVSAQTTSTVTTVDEGAFKTGLATLDANIAKLQMALKRTKEMLS</sequence>
<proteinExistence type="predicted"/>
<dbReference type="AlphaFoldDB" id="A0AAE0RPK6"/>
<feature type="region of interest" description="Disordered" evidence="2">
    <location>
        <begin position="1029"/>
        <end position="1051"/>
    </location>
</feature>
<feature type="region of interest" description="Disordered" evidence="2">
    <location>
        <begin position="415"/>
        <end position="494"/>
    </location>
</feature>
<dbReference type="PANTHER" id="PTHR22367:SF2">
    <property type="entry name" value="COILED-COIL DOMAIN-CONTAINING PROTEIN 14"/>
    <property type="match status" value="1"/>
</dbReference>
<evidence type="ECO:0000313" key="4">
    <source>
        <dbReference type="Proteomes" id="UP001195483"/>
    </source>
</evidence>
<feature type="compositionally biased region" description="Low complexity" evidence="2">
    <location>
        <begin position="467"/>
        <end position="479"/>
    </location>
</feature>
<dbReference type="GO" id="GO:0034451">
    <property type="term" value="C:centriolar satellite"/>
    <property type="evidence" value="ECO:0007669"/>
    <property type="project" value="TreeGrafter"/>
</dbReference>
<reference evidence="3" key="1">
    <citation type="journal article" date="2021" name="Genome Biol. Evol.">
        <title>A High-Quality Reference Genome for a Parasitic Bivalve with Doubly Uniparental Inheritance (Bivalvia: Unionida).</title>
        <authorList>
            <person name="Smith C.H."/>
        </authorList>
    </citation>
    <scope>NUCLEOTIDE SEQUENCE</scope>
    <source>
        <strain evidence="3">CHS0354</strain>
    </source>
</reference>
<evidence type="ECO:0000313" key="3">
    <source>
        <dbReference type="EMBL" id="KAK3577175.1"/>
    </source>
</evidence>
<dbReference type="EMBL" id="JAEAOA010002192">
    <property type="protein sequence ID" value="KAK3577175.1"/>
    <property type="molecule type" value="Genomic_DNA"/>
</dbReference>
<feature type="compositionally biased region" description="Polar residues" evidence="2">
    <location>
        <begin position="930"/>
        <end position="945"/>
    </location>
</feature>
<feature type="region of interest" description="Disordered" evidence="2">
    <location>
        <begin position="1"/>
        <end position="55"/>
    </location>
</feature>
<comment type="caution">
    <text evidence="3">The sequence shown here is derived from an EMBL/GenBank/DDBJ whole genome shotgun (WGS) entry which is preliminary data.</text>
</comment>
<accession>A0AAE0RPK6</accession>
<evidence type="ECO:0000256" key="2">
    <source>
        <dbReference type="SAM" id="MobiDB-lite"/>
    </source>
</evidence>
<keyword evidence="1" id="KW-0175">Coiled coil</keyword>
<feature type="region of interest" description="Disordered" evidence="2">
    <location>
        <begin position="90"/>
        <end position="115"/>
    </location>
</feature>
<feature type="coiled-coil region" evidence="1">
    <location>
        <begin position="723"/>
        <end position="814"/>
    </location>
</feature>
<reference evidence="3" key="2">
    <citation type="journal article" date="2021" name="Genome Biol. Evol.">
        <title>Developing a high-quality reference genome for a parasitic bivalve with doubly uniparental inheritance (Bivalvia: Unionida).</title>
        <authorList>
            <person name="Smith C.H."/>
        </authorList>
    </citation>
    <scope>NUCLEOTIDE SEQUENCE</scope>
    <source>
        <strain evidence="3">CHS0354</strain>
        <tissue evidence="3">Mantle</tissue>
    </source>
</reference>
<dbReference type="InterPro" id="IPR029343">
    <property type="entry name" value="CCDC14"/>
</dbReference>
<name>A0AAE0RPK6_9BIVA</name>
<feature type="compositionally biased region" description="Basic residues" evidence="2">
    <location>
        <begin position="33"/>
        <end position="44"/>
    </location>
</feature>
<keyword evidence="4" id="KW-1185">Reference proteome</keyword>
<feature type="region of interest" description="Disordered" evidence="2">
    <location>
        <begin position="902"/>
        <end position="921"/>
    </location>
</feature>
<protein>
    <recommendedName>
        <fullName evidence="5">Coiled-coil domain-containing protein 14</fullName>
    </recommendedName>
</protein>
<feature type="compositionally biased region" description="Polar residues" evidence="2">
    <location>
        <begin position="325"/>
        <end position="336"/>
    </location>
</feature>
<feature type="compositionally biased region" description="Polar residues" evidence="2">
    <location>
        <begin position="349"/>
        <end position="371"/>
    </location>
</feature>
<feature type="region of interest" description="Disordered" evidence="2">
    <location>
        <begin position="927"/>
        <end position="954"/>
    </location>
</feature>
<feature type="compositionally biased region" description="Low complexity" evidence="2">
    <location>
        <begin position="8"/>
        <end position="32"/>
    </location>
</feature>
<dbReference type="Pfam" id="PF15254">
    <property type="entry name" value="CCDC14"/>
    <property type="match status" value="1"/>
</dbReference>
<gene>
    <name evidence="3" type="ORF">CHS0354_037513</name>
</gene>
<feature type="region of interest" description="Disordered" evidence="2">
    <location>
        <begin position="325"/>
        <end position="385"/>
    </location>
</feature>
<feature type="compositionally biased region" description="Polar residues" evidence="2">
    <location>
        <begin position="485"/>
        <end position="494"/>
    </location>
</feature>